<feature type="compositionally biased region" description="Polar residues" evidence="1">
    <location>
        <begin position="843"/>
        <end position="858"/>
    </location>
</feature>
<dbReference type="InterPro" id="IPR014756">
    <property type="entry name" value="Ig_E-set"/>
</dbReference>
<gene>
    <name evidence="3" type="ORF">L198_06656</name>
</gene>
<dbReference type="RefSeq" id="XP_019029412.1">
    <property type="nucleotide sequence ID" value="XM_019178711.1"/>
</dbReference>
<feature type="region of interest" description="Disordered" evidence="1">
    <location>
        <begin position="896"/>
        <end position="949"/>
    </location>
</feature>
<feature type="compositionally biased region" description="Basic and acidic residues" evidence="1">
    <location>
        <begin position="169"/>
        <end position="183"/>
    </location>
</feature>
<evidence type="ECO:0000259" key="2">
    <source>
        <dbReference type="SMART" id="SM01017"/>
    </source>
</evidence>
<dbReference type="EMBL" id="AWGH01000024">
    <property type="protein sequence ID" value="ODN88854.1"/>
    <property type="molecule type" value="Genomic_DNA"/>
</dbReference>
<proteinExistence type="predicted"/>
<organism evidence="3 4">
    <name type="scientific">Cryptococcus wingfieldii CBS 7118</name>
    <dbReference type="NCBI Taxonomy" id="1295528"/>
    <lineage>
        <taxon>Eukaryota</taxon>
        <taxon>Fungi</taxon>
        <taxon>Dikarya</taxon>
        <taxon>Basidiomycota</taxon>
        <taxon>Agaricomycotina</taxon>
        <taxon>Tremellomycetes</taxon>
        <taxon>Tremellales</taxon>
        <taxon>Cryptococcaceae</taxon>
        <taxon>Cryptococcus</taxon>
    </lineage>
</organism>
<feature type="compositionally biased region" description="Low complexity" evidence="1">
    <location>
        <begin position="1396"/>
        <end position="1419"/>
    </location>
</feature>
<sequence>MAEPPYSQGLGISLPNSPSRHPPSPLRHSTLGSPSKHADYPSPSPGKLQPKLRVRTEDLGRAAPPAFLLRPTHTKSGSGGGGGGGASLRTTGMGTKPMGPRRASAAQLKEAPSPRVDNHQPTPLQEHSQNPEPPAQAQQTHYLSPSRQPSVASNFTSSSRQSKQSRKMRSFEMGKKVSRHGTEGGKYAKLAGEEQEEPLGEENQAEAETITPRRLPPTQDLVEPTSPPPNPRSPASTAHHFLPSHHSSQDSGETHYSFPTPTSFPTPPNHQPRTSTSAPNGFMPQNHYSPGPYPQFEHPPPPQEHMPRSQSQPMQIYSVPEFFDPTYTSRPRAFDDADFPPRRAPNNGQAYEGHSRSKSVEVGRECEDEDLRLRPWSESTAPHGPQMLGRRGRSLSDGAELLARQGTLLHPASSNQRSSAELGLLLGGPKSRRLSRDKLLPPPPNEASTPTKKVKLEASKKGKARVEVDVVLERECVVEGGEVRGRMEVRISGGKGREGLRVGSGKVRVVGFEEISPSNRHIFYHHPHDLPIFDPALQSELSSSLFASGPDTDGYHLAAQGTHSVPFRMRLPLGAGAKGTYTHPTGKGACVRYVVVGSIKIHIPQNGKRSIAHFYRPIVVMPYLNPAVVLAPSSSPIEMYVERGLGWSLKGERGRVELRVGLGRKIWVSGQRLWCEVGIRNDSNKKIKSMSLAILQDVKVFGLKSPNLMTKRKSLSSLNSDASADSAGIITERRKVCEELTEADFTSHGAGRVTGKGWWTGVEPGESDHWDMSLQVPAGMLSIRRSRLVDVSYTLRVTLNNTIYVDVPIQLISFLSIDPPPMPNDEARPWAPMVPTVALAASDTRSPQFPQTEAQQAASPGALTSEYDHGPAARPSSTTLHVENFLQPPNAQARTLASPLEPHQPPPNRTQSPASSYTESRDHSRSQSALASEPPVLPGLLNIPSSSRSDVNSFEGMDFEDEDDDGIGNTVTRATRRAQGRQMSLAVIQAEAEHEERLRAGQEEISQDEVVEEDFTEYSGSECTRELDYDDDRAPLPIVEEGESTVDLGAYTHDHQPAAPQHEDEWDFGEDEEAAETPRPQYEPESGHETLLEAMVDEDRQELEEVMSMSGHGDRESHAWDYEDEMGSEGEEDGRGETPRPKEHSRSPNRFRLSAYKPSTPFEIDIPSDSDDSHPSAIFPAKPAGEMPVKEELETTQVQEAVRRPIVRVPSQLISVGGDSRRPSLATSAVSDSRRPSLAKSPSTHSLRAKAGRGTLGERLENVVNKADIASSPRRASVMSRKESLTSLTGKPGPTSPAMEGPAAKVLQKKNSFSFATPGSPLRARVKVAPSPVVSPTKTLAKLPLTTSPAKAPVRLPSVSSPTKTSARLPSGTSPTKVSYMAKGMERGMSGTPIRSQSTISSQPPPLQSSMMSDSASSDGRYLESPPSDSAAAMGYQTFSPLISTAGSTHHEWGGMHELGSPFDSKYARVHQDSVMSRLSLSRPRSPRNLEPINIPHDDDSSIRSRPMTPSTPSSCHSVLPSVKNKIAQLESRDEALRKFSVAGSAMLAPMGSPRKGVDGARQRKSYTAALAPRGERSASEAYRNPLPRQVSGSTVRTTNSTSSQYSYEYDPLYAPESPAYSTPTTPKRGSRLPESPSKVSLAGARLPASPTSSPASYRSAVYGAGAGADVSTYPSYASAPAKLDPFGIGYSSAGIGLGSVEEDREREGLEREGSMKSTSTTATDVERAFRWRDYGGQREGESLESLR</sequence>
<dbReference type="GeneID" id="30195868"/>
<dbReference type="SMART" id="SM01017">
    <property type="entry name" value="Arrestin_C"/>
    <property type="match status" value="1"/>
</dbReference>
<evidence type="ECO:0000256" key="1">
    <source>
        <dbReference type="SAM" id="MobiDB-lite"/>
    </source>
</evidence>
<feature type="region of interest" description="Disordered" evidence="1">
    <location>
        <begin position="1052"/>
        <end position="1196"/>
    </location>
</feature>
<keyword evidence="4" id="KW-1185">Reference proteome</keyword>
<accession>A0A1E3IJR9</accession>
<reference evidence="3 4" key="1">
    <citation type="submission" date="2016-06" db="EMBL/GenBank/DDBJ databases">
        <title>Evolution of pathogenesis and genome organization in the Tremellales.</title>
        <authorList>
            <person name="Cuomo C."/>
            <person name="Litvintseva A."/>
            <person name="Heitman J."/>
            <person name="Chen Y."/>
            <person name="Sun S."/>
            <person name="Springer D."/>
            <person name="Dromer F."/>
            <person name="Young S."/>
            <person name="Zeng Q."/>
            <person name="Chapman S."/>
            <person name="Gujja S."/>
            <person name="Saif S."/>
            <person name="Birren B."/>
        </authorList>
    </citation>
    <scope>NUCLEOTIDE SEQUENCE [LARGE SCALE GENOMIC DNA]</scope>
    <source>
        <strain evidence="3 4">CBS 7118</strain>
    </source>
</reference>
<evidence type="ECO:0000313" key="3">
    <source>
        <dbReference type="EMBL" id="ODN88854.1"/>
    </source>
</evidence>
<feature type="compositionally biased region" description="Basic and acidic residues" evidence="1">
    <location>
        <begin position="1725"/>
        <end position="1748"/>
    </location>
</feature>
<dbReference type="OrthoDB" id="298939at2759"/>
<feature type="compositionally biased region" description="Basic and acidic residues" evidence="1">
    <location>
        <begin position="1133"/>
        <end position="1146"/>
    </location>
</feature>
<feature type="compositionally biased region" description="Polar residues" evidence="1">
    <location>
        <begin position="1591"/>
        <end position="1607"/>
    </location>
</feature>
<dbReference type="InterPro" id="IPR014752">
    <property type="entry name" value="Arrestin-like_C"/>
</dbReference>
<feature type="compositionally biased region" description="Polar residues" evidence="1">
    <location>
        <begin position="909"/>
        <end position="918"/>
    </location>
</feature>
<feature type="region of interest" description="Disordered" evidence="1">
    <location>
        <begin position="842"/>
        <end position="876"/>
    </location>
</feature>
<dbReference type="SUPFAM" id="SSF81296">
    <property type="entry name" value="E set domains"/>
    <property type="match status" value="1"/>
</dbReference>
<feature type="compositionally biased region" description="Polar residues" evidence="1">
    <location>
        <begin position="119"/>
        <end position="156"/>
    </location>
</feature>
<feature type="compositionally biased region" description="Basic and acidic residues" evidence="1">
    <location>
        <begin position="332"/>
        <end position="341"/>
    </location>
</feature>
<feature type="compositionally biased region" description="Low complexity" evidence="1">
    <location>
        <begin position="1504"/>
        <end position="1515"/>
    </location>
</feature>
<dbReference type="Pfam" id="PF02752">
    <property type="entry name" value="Arrestin_C"/>
    <property type="match status" value="1"/>
</dbReference>
<evidence type="ECO:0000313" key="4">
    <source>
        <dbReference type="Proteomes" id="UP000094819"/>
    </source>
</evidence>
<feature type="region of interest" description="Disordered" evidence="1">
    <location>
        <begin position="1477"/>
        <end position="1520"/>
    </location>
</feature>
<feature type="compositionally biased region" description="Polar residues" evidence="1">
    <location>
        <begin position="1358"/>
        <end position="1377"/>
    </location>
</feature>
<name>A0A1E3IJR9_9TREE</name>
<feature type="compositionally biased region" description="Acidic residues" evidence="1">
    <location>
        <begin position="1095"/>
        <end position="1105"/>
    </location>
</feature>
<feature type="domain" description="Arrestin C-terminal-like" evidence="2">
    <location>
        <begin position="652"/>
        <end position="814"/>
    </location>
</feature>
<dbReference type="Gene3D" id="2.60.40.640">
    <property type="match status" value="1"/>
</dbReference>
<feature type="compositionally biased region" description="Acidic residues" evidence="1">
    <location>
        <begin position="1122"/>
        <end position="1132"/>
    </location>
</feature>
<feature type="region of interest" description="Disordered" evidence="1">
    <location>
        <begin position="1344"/>
        <end position="1434"/>
    </location>
</feature>
<feature type="region of interest" description="Disordered" evidence="1">
    <location>
        <begin position="1695"/>
        <end position="1748"/>
    </location>
</feature>
<comment type="caution">
    <text evidence="3">The sequence shown here is derived from an EMBL/GenBank/DDBJ whole genome shotgun (WGS) entry which is preliminary data.</text>
</comment>
<feature type="compositionally biased region" description="Basic and acidic residues" evidence="1">
    <location>
        <begin position="1112"/>
        <end position="1121"/>
    </location>
</feature>
<feature type="region of interest" description="Disordered" evidence="1">
    <location>
        <begin position="1"/>
        <end position="392"/>
    </location>
</feature>
<feature type="region of interest" description="Disordered" evidence="1">
    <location>
        <begin position="1543"/>
        <end position="1660"/>
    </location>
</feature>
<dbReference type="Proteomes" id="UP000094819">
    <property type="component" value="Unassembled WGS sequence"/>
</dbReference>
<feature type="compositionally biased region" description="Basic and acidic residues" evidence="1">
    <location>
        <begin position="1702"/>
        <end position="1715"/>
    </location>
</feature>
<feature type="region of interest" description="Disordered" evidence="1">
    <location>
        <begin position="427"/>
        <end position="458"/>
    </location>
</feature>
<protein>
    <recommendedName>
        <fullName evidence="2">Arrestin C-terminal-like domain-containing protein</fullName>
    </recommendedName>
</protein>
<dbReference type="InterPro" id="IPR011022">
    <property type="entry name" value="Arrestin_C-like"/>
</dbReference>
<feature type="compositionally biased region" description="Acidic residues" evidence="1">
    <location>
        <begin position="193"/>
        <end position="205"/>
    </location>
</feature>
<feature type="compositionally biased region" description="Basic and acidic residues" evidence="1">
    <location>
        <begin position="353"/>
        <end position="375"/>
    </location>
</feature>
<feature type="region of interest" description="Disordered" evidence="1">
    <location>
        <begin position="1214"/>
        <end position="1302"/>
    </location>
</feature>
<feature type="compositionally biased region" description="Pro residues" evidence="1">
    <location>
        <begin position="291"/>
        <end position="304"/>
    </location>
</feature>
<feature type="compositionally biased region" description="Gly residues" evidence="1">
    <location>
        <begin position="77"/>
        <end position="86"/>
    </location>
</feature>
<feature type="compositionally biased region" description="Acidic residues" evidence="1">
    <location>
        <begin position="1064"/>
        <end position="1075"/>
    </location>
</feature>